<evidence type="ECO:0008006" key="7">
    <source>
        <dbReference type="Google" id="ProtNLM"/>
    </source>
</evidence>
<dbReference type="InterPro" id="IPR009321">
    <property type="entry name" value="DUF973"/>
</dbReference>
<feature type="transmembrane region" description="Helical" evidence="2">
    <location>
        <begin position="111"/>
        <end position="133"/>
    </location>
</feature>
<feature type="transmembrane region" description="Helical" evidence="2">
    <location>
        <begin position="61"/>
        <end position="90"/>
    </location>
</feature>
<dbReference type="RefSeq" id="WP_011278664.1">
    <property type="nucleotide sequence ID" value="NZ_BHWZ01000004.1"/>
</dbReference>
<keyword evidence="2" id="KW-1133">Transmembrane helix</keyword>
<feature type="transmembrane region" description="Helical" evidence="2">
    <location>
        <begin position="145"/>
        <end position="169"/>
    </location>
</feature>
<evidence type="ECO:0000256" key="1">
    <source>
        <dbReference type="SAM" id="MobiDB-lite"/>
    </source>
</evidence>
<feature type="transmembrane region" description="Helical" evidence="2">
    <location>
        <begin position="226"/>
        <end position="247"/>
    </location>
</feature>
<evidence type="ECO:0000256" key="2">
    <source>
        <dbReference type="SAM" id="Phobius"/>
    </source>
</evidence>
<reference evidence="5 6" key="1">
    <citation type="submission" date="2015-12" db="EMBL/GenBank/DDBJ databases">
        <title>A stable core within a dynamic pangenome in Sulfolobus acidocaldarius.</title>
        <authorList>
            <person name="Anderson R."/>
            <person name="Kouris A."/>
            <person name="Seward C."/>
            <person name="Campbell K."/>
            <person name="Whitaker R."/>
        </authorList>
    </citation>
    <scope>NUCLEOTIDE SEQUENCE [LARGE SCALE GENOMIC DNA]</scope>
    <source>
        <strain evidence="3 6">GG12-C01-09</strain>
        <strain evidence="4 5">NG05B_CO5_07</strain>
    </source>
</reference>
<dbReference type="EMBL" id="CP013694">
    <property type="protein sequence ID" value="ALU30027.1"/>
    <property type="molecule type" value="Genomic_DNA"/>
</dbReference>
<gene>
    <name evidence="3" type="ORF">ATY89_08830</name>
    <name evidence="4" type="ORF">ATZ20_00240</name>
</gene>
<dbReference type="GeneID" id="14552355"/>
<evidence type="ECO:0000313" key="5">
    <source>
        <dbReference type="Proteomes" id="UP000060043"/>
    </source>
</evidence>
<feature type="transmembrane region" description="Helical" evidence="2">
    <location>
        <begin position="190"/>
        <end position="214"/>
    </location>
</feature>
<dbReference type="Proteomes" id="UP000060043">
    <property type="component" value="Chromosome"/>
</dbReference>
<sequence>MSIEISGMEKLREGSLFYAILLILILILLPIVFVGTTFAGATVLGLFQQPFSSGQLITSSASIVVGVALLPLGAIISGLIILFSVFLMFYRNSIRGFYAIISSGKSDVKGGVYSLTMILIGGIIIVIGIALLLSSVFSPNLIQVLIDLGAIIGGTGFIITSIGFIILGLDYSNLGRVYSNGGINVSGRMISIAHVLFLASFGVILVTSPTFTTIINGINNLTTNLLGIFIGVLMSSIGYALDIIGFLKLYSNLRVSSVSVPVSQVSSMPQQNVVVQQTNIPQVKQQDNISQPNQQTVTEQPPQNSGTLNRDGTANLIVYSQYPLQILSASLSGVGVITNDVNPNQLKVGVNYVTVNFRTPLSLSQEEKYTISLALSNGQIMSVEVTYKS</sequence>
<keyword evidence="2" id="KW-0472">Membrane</keyword>
<dbReference type="Proteomes" id="UP000065473">
    <property type="component" value="Chromosome"/>
</dbReference>
<evidence type="ECO:0000313" key="3">
    <source>
        <dbReference type="EMBL" id="ALU30027.1"/>
    </source>
</evidence>
<dbReference type="OrthoDB" id="44187at2157"/>
<dbReference type="Pfam" id="PF06157">
    <property type="entry name" value="DUF973"/>
    <property type="match status" value="1"/>
</dbReference>
<organism evidence="4 5">
    <name type="scientific">Sulfolobus acidocaldarius</name>
    <dbReference type="NCBI Taxonomy" id="2285"/>
    <lineage>
        <taxon>Archaea</taxon>
        <taxon>Thermoproteota</taxon>
        <taxon>Thermoprotei</taxon>
        <taxon>Sulfolobales</taxon>
        <taxon>Sulfolobaceae</taxon>
        <taxon>Sulfolobus</taxon>
    </lineage>
</organism>
<evidence type="ECO:0000313" key="6">
    <source>
        <dbReference type="Proteomes" id="UP000065473"/>
    </source>
</evidence>
<dbReference type="AlphaFoldDB" id="A0A0U2NCR8"/>
<evidence type="ECO:0000313" key="4">
    <source>
        <dbReference type="EMBL" id="ALU30717.1"/>
    </source>
</evidence>
<keyword evidence="2" id="KW-0812">Transmembrane</keyword>
<dbReference type="EMBL" id="CP013695">
    <property type="protein sequence ID" value="ALU30717.1"/>
    <property type="molecule type" value="Genomic_DNA"/>
</dbReference>
<feature type="transmembrane region" description="Helical" evidence="2">
    <location>
        <begin position="16"/>
        <end position="41"/>
    </location>
</feature>
<proteinExistence type="predicted"/>
<name>A0A0U2NCR8_9CREN</name>
<accession>A0A0U2NCR8</accession>
<feature type="region of interest" description="Disordered" evidence="1">
    <location>
        <begin position="285"/>
        <end position="309"/>
    </location>
</feature>
<protein>
    <recommendedName>
        <fullName evidence="7">DUF973 family protein</fullName>
    </recommendedName>
</protein>